<dbReference type="EMBL" id="QOQW01000036">
    <property type="protein sequence ID" value="RCK75999.1"/>
    <property type="molecule type" value="Genomic_DNA"/>
</dbReference>
<dbReference type="InterPro" id="IPR050097">
    <property type="entry name" value="Ferredoxin-NADP_redctase_2"/>
</dbReference>
<evidence type="ECO:0000256" key="2">
    <source>
        <dbReference type="ARBA" id="ARBA00022827"/>
    </source>
</evidence>
<keyword evidence="5 6" id="KW-0676">Redox-active center</keyword>
<protein>
    <recommendedName>
        <fullName evidence="6">Thioredoxin reductase</fullName>
        <ecNumber evidence="6">1.8.1.9</ecNumber>
    </recommendedName>
</protein>
<accession>A0A367ZE05</accession>
<dbReference type="Proteomes" id="UP000252355">
    <property type="component" value="Unassembled WGS sequence"/>
</dbReference>
<organism evidence="9 10">
    <name type="scientific">Candidatus Ozemobacter sibiricus</name>
    <dbReference type="NCBI Taxonomy" id="2268124"/>
    <lineage>
        <taxon>Bacteria</taxon>
        <taxon>Candidatus Ozemobacteria</taxon>
        <taxon>Candidatus Ozemobacterales</taxon>
        <taxon>Candidatus Ozemobacteraceae</taxon>
        <taxon>Candidatus Ozemobacter</taxon>
    </lineage>
</organism>
<dbReference type="InterPro" id="IPR036188">
    <property type="entry name" value="FAD/NAD-bd_sf"/>
</dbReference>
<proteinExistence type="inferred from homology"/>
<dbReference type="SUPFAM" id="SSF51905">
    <property type="entry name" value="FAD/NAD(P)-binding domain"/>
    <property type="match status" value="1"/>
</dbReference>
<gene>
    <name evidence="9" type="ORF">OZSIB_3346</name>
</gene>
<evidence type="ECO:0000313" key="10">
    <source>
        <dbReference type="Proteomes" id="UP000252355"/>
    </source>
</evidence>
<dbReference type="AlphaFoldDB" id="A0A367ZE05"/>
<dbReference type="GO" id="GO:0019430">
    <property type="term" value="P:removal of superoxide radicals"/>
    <property type="evidence" value="ECO:0007669"/>
    <property type="project" value="UniProtKB-UniRule"/>
</dbReference>
<name>A0A367ZE05_9BACT</name>
<reference evidence="9 10" key="1">
    <citation type="submission" date="2018-05" db="EMBL/GenBank/DDBJ databases">
        <title>A metagenomic window into the 2 km-deep terrestrial subsurface aquifer revealed taxonomically and functionally diverse microbial community comprising novel uncultured bacterial lineages.</title>
        <authorList>
            <person name="Kadnikov V.V."/>
            <person name="Mardanov A.V."/>
            <person name="Beletsky A.V."/>
            <person name="Banks D."/>
            <person name="Pimenov N.V."/>
            <person name="Frank Y.A."/>
            <person name="Karnachuk O.V."/>
            <person name="Ravin N.V."/>
        </authorList>
    </citation>
    <scope>NUCLEOTIDE SEQUENCE [LARGE SCALE GENOMIC DNA]</scope>
    <source>
        <strain evidence="9">BY5</strain>
    </source>
</reference>
<evidence type="ECO:0000313" key="9">
    <source>
        <dbReference type="EMBL" id="RCK75999.1"/>
    </source>
</evidence>
<dbReference type="InterPro" id="IPR023753">
    <property type="entry name" value="FAD/NAD-binding_dom"/>
</dbReference>
<dbReference type="GO" id="GO:0004791">
    <property type="term" value="F:thioredoxin-disulfide reductase (NADPH) activity"/>
    <property type="evidence" value="ECO:0007669"/>
    <property type="project" value="UniProtKB-UniRule"/>
</dbReference>
<keyword evidence="7" id="KW-0521">NADP</keyword>
<comment type="cofactor">
    <cofactor evidence="7">
        <name>FAD</name>
        <dbReference type="ChEBI" id="CHEBI:57692"/>
    </cofactor>
    <text evidence="7">Binds 1 FAD per subunit.</text>
</comment>
<dbReference type="EC" id="1.8.1.9" evidence="6"/>
<evidence type="ECO:0000256" key="3">
    <source>
        <dbReference type="ARBA" id="ARBA00023002"/>
    </source>
</evidence>
<dbReference type="PROSITE" id="PS00573">
    <property type="entry name" value="PYRIDINE_REDOX_2"/>
    <property type="match status" value="1"/>
</dbReference>
<evidence type="ECO:0000256" key="6">
    <source>
        <dbReference type="RuleBase" id="RU003880"/>
    </source>
</evidence>
<comment type="catalytic activity">
    <reaction evidence="6">
        <text>[thioredoxin]-dithiol + NADP(+) = [thioredoxin]-disulfide + NADPH + H(+)</text>
        <dbReference type="Rhea" id="RHEA:20345"/>
        <dbReference type="Rhea" id="RHEA-COMP:10698"/>
        <dbReference type="Rhea" id="RHEA-COMP:10700"/>
        <dbReference type="ChEBI" id="CHEBI:15378"/>
        <dbReference type="ChEBI" id="CHEBI:29950"/>
        <dbReference type="ChEBI" id="CHEBI:50058"/>
        <dbReference type="ChEBI" id="CHEBI:57783"/>
        <dbReference type="ChEBI" id="CHEBI:58349"/>
        <dbReference type="EC" id="1.8.1.9"/>
    </reaction>
</comment>
<evidence type="ECO:0000256" key="1">
    <source>
        <dbReference type="ARBA" id="ARBA00022630"/>
    </source>
</evidence>
<keyword evidence="2 6" id="KW-0274">FAD</keyword>
<dbReference type="PRINTS" id="PR00469">
    <property type="entry name" value="PNDRDTASEII"/>
</dbReference>
<dbReference type="PANTHER" id="PTHR48105">
    <property type="entry name" value="THIOREDOXIN REDUCTASE 1-RELATED-RELATED"/>
    <property type="match status" value="1"/>
</dbReference>
<evidence type="ECO:0000256" key="7">
    <source>
        <dbReference type="RuleBase" id="RU003881"/>
    </source>
</evidence>
<dbReference type="GO" id="GO:0005737">
    <property type="term" value="C:cytoplasm"/>
    <property type="evidence" value="ECO:0007669"/>
    <property type="project" value="InterPro"/>
</dbReference>
<dbReference type="NCBIfam" id="TIGR01292">
    <property type="entry name" value="TRX_reduct"/>
    <property type="match status" value="1"/>
</dbReference>
<evidence type="ECO:0000256" key="5">
    <source>
        <dbReference type="ARBA" id="ARBA00023284"/>
    </source>
</evidence>
<keyword evidence="4" id="KW-1015">Disulfide bond</keyword>
<dbReference type="Gene3D" id="3.50.50.60">
    <property type="entry name" value="FAD/NAD(P)-binding domain"/>
    <property type="match status" value="2"/>
</dbReference>
<comment type="similarity">
    <text evidence="6">Belongs to the class-II pyridine nucleotide-disulfide oxidoreductase family.</text>
</comment>
<sequence length="314" mass="33452">MHKVVIVGAGPAGLTAAIYTARADLRPLVIEGFMAGGQPGGQLMTTSEVENFPGFPKGIMGPALIGQMREQAVRFGAEMLTEDVVAVELKSPPFRLKTTSREIEAEAVILATGASARLLDLPSVKTFWGKGVSACATCDGPMPMFRHQVIAVVGGGDTAMEEATFLTRFAAKVVLIHRRAEFRASRIMVERVRANPKIEIVTDAVVDEVFGDTMMQGLVIKNAKTGATRRLEARGLFMAIGHEPNTKFLAGQVRTDEKGYIVVRHPTSATSVEGVFACGDVIDPHYRQAISAAGTGCVAALDAERWLAARAAAS</sequence>
<feature type="domain" description="FAD/NAD(P)-binding" evidence="8">
    <location>
        <begin position="3"/>
        <end position="296"/>
    </location>
</feature>
<dbReference type="PRINTS" id="PR00368">
    <property type="entry name" value="FADPNR"/>
</dbReference>
<comment type="caution">
    <text evidence="9">The sequence shown here is derived from an EMBL/GenBank/DDBJ whole genome shotgun (WGS) entry which is preliminary data.</text>
</comment>
<keyword evidence="1 6" id="KW-0285">Flavoprotein</keyword>
<dbReference type="Pfam" id="PF07992">
    <property type="entry name" value="Pyr_redox_2"/>
    <property type="match status" value="1"/>
</dbReference>
<comment type="subunit">
    <text evidence="6">Homodimer.</text>
</comment>
<dbReference type="InterPro" id="IPR008255">
    <property type="entry name" value="Pyr_nucl-diS_OxRdtase_2_AS"/>
</dbReference>
<evidence type="ECO:0000259" key="8">
    <source>
        <dbReference type="Pfam" id="PF07992"/>
    </source>
</evidence>
<evidence type="ECO:0000256" key="4">
    <source>
        <dbReference type="ARBA" id="ARBA00023157"/>
    </source>
</evidence>
<keyword evidence="3 6" id="KW-0560">Oxidoreductase</keyword>
<dbReference type="InterPro" id="IPR005982">
    <property type="entry name" value="Thioredox_Rdtase"/>
</dbReference>